<reference evidence="2" key="1">
    <citation type="submission" date="2015-10" db="EMBL/GenBank/DDBJ databases">
        <authorList>
            <person name="Ju K.-S."/>
            <person name="Doroghazi J.R."/>
            <person name="Metcalf W.W."/>
        </authorList>
    </citation>
    <scope>NUCLEOTIDE SEQUENCE [LARGE SCALE GENOMIC DNA]</scope>
    <source>
        <strain evidence="2">NRRL F-8817</strain>
    </source>
</reference>
<accession>A0A0X3WZX8</accession>
<evidence type="ECO:0000313" key="2">
    <source>
        <dbReference type="Proteomes" id="UP000053413"/>
    </source>
</evidence>
<comment type="caution">
    <text evidence="1">The sequence shown here is derived from an EMBL/GenBank/DDBJ whole genome shotgun (WGS) entry which is preliminary data.</text>
</comment>
<dbReference type="Proteomes" id="UP000053413">
    <property type="component" value="Unassembled WGS sequence"/>
</dbReference>
<gene>
    <name evidence="1" type="ORF">ADL28_13325</name>
</gene>
<sequence length="75" mass="7680">MNGLTKCAAASSGVSETAGKSRARAIVSAMLWKETPFSATPCSTLPAGAFSKARRNRLAASSRCTAGHRSPPSPT</sequence>
<evidence type="ECO:0000313" key="1">
    <source>
        <dbReference type="EMBL" id="KUL62222.1"/>
    </source>
</evidence>
<proteinExistence type="predicted"/>
<organism evidence="1 2">
    <name type="scientific">Streptomyces violaceusniger</name>
    <dbReference type="NCBI Taxonomy" id="68280"/>
    <lineage>
        <taxon>Bacteria</taxon>
        <taxon>Bacillati</taxon>
        <taxon>Actinomycetota</taxon>
        <taxon>Actinomycetes</taxon>
        <taxon>Kitasatosporales</taxon>
        <taxon>Streptomycetaceae</taxon>
        <taxon>Streptomyces</taxon>
        <taxon>Streptomyces violaceusniger group</taxon>
    </lineage>
</organism>
<dbReference type="AlphaFoldDB" id="A0A0X3WZX8"/>
<name>A0A0X3WZX8_STRVO</name>
<protein>
    <submittedName>
        <fullName evidence="1">Uncharacterized protein</fullName>
    </submittedName>
</protein>
<dbReference type="EMBL" id="LLZJ01000144">
    <property type="protein sequence ID" value="KUL62222.1"/>
    <property type="molecule type" value="Genomic_DNA"/>
</dbReference>